<keyword evidence="3 6" id="KW-1133">Transmembrane helix</keyword>
<dbReference type="SMART" id="SM00693">
    <property type="entry name" value="DysFN"/>
    <property type="match status" value="1"/>
</dbReference>
<gene>
    <name evidence="8" type="ORF">MOBT1_002708</name>
</gene>
<feature type="transmembrane region" description="Helical" evidence="6">
    <location>
        <begin position="165"/>
        <end position="187"/>
    </location>
</feature>
<feature type="domain" description="Peroxin/Ferlin" evidence="7">
    <location>
        <begin position="359"/>
        <end position="440"/>
    </location>
</feature>
<dbReference type="Pfam" id="PF06398">
    <property type="entry name" value="Pex24p"/>
    <property type="match status" value="1"/>
</dbReference>
<evidence type="ECO:0000256" key="3">
    <source>
        <dbReference type="ARBA" id="ARBA00022989"/>
    </source>
</evidence>
<evidence type="ECO:0000313" key="9">
    <source>
        <dbReference type="Proteomes" id="UP001214603"/>
    </source>
</evidence>
<feature type="compositionally biased region" description="Basic and acidic residues" evidence="5">
    <location>
        <begin position="503"/>
        <end position="514"/>
    </location>
</feature>
<evidence type="ECO:0000256" key="2">
    <source>
        <dbReference type="ARBA" id="ARBA00022692"/>
    </source>
</evidence>
<evidence type="ECO:0000256" key="6">
    <source>
        <dbReference type="SAM" id="Phobius"/>
    </source>
</evidence>
<dbReference type="GO" id="GO:0007031">
    <property type="term" value="P:peroxisome organization"/>
    <property type="evidence" value="ECO:0007669"/>
    <property type="project" value="TreeGrafter"/>
</dbReference>
<dbReference type="InterPro" id="IPR010482">
    <property type="entry name" value="TECPR1-like_DysF"/>
</dbReference>
<feature type="transmembrane region" description="Helical" evidence="6">
    <location>
        <begin position="283"/>
        <end position="306"/>
    </location>
</feature>
<keyword evidence="4 6" id="KW-0472">Membrane</keyword>
<keyword evidence="9" id="KW-1185">Reference proteome</keyword>
<reference evidence="8" key="1">
    <citation type="submission" date="2023-03" db="EMBL/GenBank/DDBJ databases">
        <title>Mating type loci evolution in Malassezia.</title>
        <authorList>
            <person name="Coelho M.A."/>
        </authorList>
    </citation>
    <scope>NUCLEOTIDE SEQUENCE</scope>
    <source>
        <strain evidence="8">CBS 7876</strain>
    </source>
</reference>
<proteinExistence type="predicted"/>
<evidence type="ECO:0000256" key="5">
    <source>
        <dbReference type="SAM" id="MobiDB-lite"/>
    </source>
</evidence>
<dbReference type="EMBL" id="CP119939">
    <property type="protein sequence ID" value="WFD04011.1"/>
    <property type="molecule type" value="Genomic_DNA"/>
</dbReference>
<dbReference type="GO" id="GO:0012505">
    <property type="term" value="C:endomembrane system"/>
    <property type="evidence" value="ECO:0007669"/>
    <property type="project" value="UniProtKB-SubCell"/>
</dbReference>
<dbReference type="PANTHER" id="PTHR31679">
    <property type="entry name" value="PEROXISOMAL MEMBRANE PROTEIN PEX30-RELATED"/>
    <property type="match status" value="1"/>
</dbReference>
<feature type="transmembrane region" description="Helical" evidence="6">
    <location>
        <begin position="65"/>
        <end position="84"/>
    </location>
</feature>
<protein>
    <recommendedName>
        <fullName evidence="7">Peroxin/Ferlin domain-containing protein</fullName>
    </recommendedName>
</protein>
<dbReference type="PANTHER" id="PTHR31679:SF2">
    <property type="entry name" value="PEROXISOMAL MEMBRANE PROTEIN PEX30-RELATED"/>
    <property type="match status" value="1"/>
</dbReference>
<dbReference type="GO" id="GO:0005778">
    <property type="term" value="C:peroxisomal membrane"/>
    <property type="evidence" value="ECO:0007669"/>
    <property type="project" value="UniProtKB-ARBA"/>
</dbReference>
<sequence>MSTKMLNAPDRAPKNKVQTMTLMDIMERVPPSMMQLLVALGPAIDVVHRVLVLATWRGGYKQRVQSWLLLLGYILTCLYGYEILRYAPQALILAYIGYISLCTSFSRVSGTTAEKPSAATSQSIKRTIAQLCDISDFVAAVAETLVYPLTGFLRAQAQGAGVSHMVIFLLVSWPIWLLVMLPSSLWITPYYYLTTTVGHVLQSYPVSAVRTYVATTFLPAAARHFEQNSPRVYDMSVRLAALYAAYVRPAGCTLVRLLDAHRLQLALQVMPPFPIAALSLRHVWLALGCVVLTWCSPWATLIRLALWRSALVRRTVKGCVRVLSGSENLSSAWRSMVPTRTHGRSSALVKSDSNAETHETVFQFEIYENQRWWIGLDWTAALLPNERPSWSDSDSNAVAPPSSFTLPAAIRTRVPSSTRTGREDVRIAEWHWVDLEWRVAGAQSITSAVYTPASSMSASEAQRLSSRFASEKLMDDSGAVLDATDRLKAATEAASKGPEPTSQEERALESAEKDLPEELTSVARPAALASTATDVDPEGWQYGGNSWERLSRVNGIGKYTRRRCWVRRAVLVLSVEHGVAPPAPEE</sequence>
<organism evidence="8 9">
    <name type="scientific">Malassezia obtusa</name>
    <dbReference type="NCBI Taxonomy" id="76774"/>
    <lineage>
        <taxon>Eukaryota</taxon>
        <taxon>Fungi</taxon>
        <taxon>Dikarya</taxon>
        <taxon>Basidiomycota</taxon>
        <taxon>Ustilaginomycotina</taxon>
        <taxon>Malasseziomycetes</taxon>
        <taxon>Malasseziales</taxon>
        <taxon>Malasseziaceae</taxon>
        <taxon>Malassezia</taxon>
    </lineage>
</organism>
<evidence type="ECO:0000313" key="8">
    <source>
        <dbReference type="EMBL" id="WFD04011.1"/>
    </source>
</evidence>
<name>A0AAF0IXE7_9BASI</name>
<dbReference type="Proteomes" id="UP001214603">
    <property type="component" value="Chromosome 6"/>
</dbReference>
<accession>A0AAF0IXE7</accession>
<dbReference type="AlphaFoldDB" id="A0AAF0IXE7"/>
<dbReference type="InterPro" id="IPR052646">
    <property type="entry name" value="Peroxisomal_PEX28-32"/>
</dbReference>
<evidence type="ECO:0000256" key="1">
    <source>
        <dbReference type="ARBA" id="ARBA00004127"/>
    </source>
</evidence>
<evidence type="ECO:0000256" key="4">
    <source>
        <dbReference type="ARBA" id="ARBA00023136"/>
    </source>
</evidence>
<keyword evidence="2 6" id="KW-0812">Transmembrane</keyword>
<comment type="subcellular location">
    <subcellularLocation>
        <location evidence="1">Endomembrane system</location>
        <topology evidence="1">Multi-pass membrane protein</topology>
    </subcellularLocation>
</comment>
<dbReference type="InterPro" id="IPR006614">
    <property type="entry name" value="Peroxin/Ferlin"/>
</dbReference>
<evidence type="ECO:0000259" key="7">
    <source>
        <dbReference type="SMART" id="SM00693"/>
    </source>
</evidence>
<feature type="region of interest" description="Disordered" evidence="5">
    <location>
        <begin position="490"/>
        <end position="514"/>
    </location>
</feature>